<dbReference type="VEuPathDB" id="ToxoDB:EPH_0041010"/>
<dbReference type="OrthoDB" id="5330228at2759"/>
<sequence>MVGVKALPATGLDGFETCLSAYQGTWVNNRRLEPHVWHPLENGDALMFASSDDAYLIFESSALSVSLSAPRPPVGLTDSFTKLGKRKEGKNKEPEDASHAPLKEMQTAEKVLPSKDTSAQESSCQGNDCKIDQGPNPIVFDKAKGDPAENIPKATAAAERKSSAPAETIAQRISTKTTMDVVALRLKKLRQFHTHRKIRMSLPGILLRASTRNRFVPPSTVMIQHLLLQMSSNLQLHHHEAAKHP</sequence>
<dbReference type="EMBL" id="HG692447">
    <property type="protein sequence ID" value="CDI82777.1"/>
    <property type="molecule type" value="Genomic_DNA"/>
</dbReference>
<accession>U6GT88</accession>
<dbReference type="AlphaFoldDB" id="U6GT88"/>
<keyword evidence="3" id="KW-1185">Reference proteome</keyword>
<evidence type="ECO:0008006" key="4">
    <source>
        <dbReference type="Google" id="ProtNLM"/>
    </source>
</evidence>
<proteinExistence type="predicted"/>
<reference evidence="2" key="2">
    <citation type="submission" date="2013-10" db="EMBL/GenBank/DDBJ databases">
        <authorList>
            <person name="Aslett M."/>
        </authorList>
    </citation>
    <scope>NUCLEOTIDE SEQUENCE [LARGE SCALE GENOMIC DNA]</scope>
    <source>
        <strain evidence="2">Houghton</strain>
    </source>
</reference>
<evidence type="ECO:0000256" key="1">
    <source>
        <dbReference type="SAM" id="MobiDB-lite"/>
    </source>
</evidence>
<name>U6GT88_9EIME</name>
<reference evidence="2" key="1">
    <citation type="submission" date="2013-10" db="EMBL/GenBank/DDBJ databases">
        <title>Genomic analysis of the causative agents of coccidiosis in chickens.</title>
        <authorList>
            <person name="Reid A.J."/>
            <person name="Blake D."/>
            <person name="Billington K."/>
            <person name="Browne H."/>
            <person name="Dunn M."/>
            <person name="Hung S."/>
            <person name="Kawahara F."/>
            <person name="Miranda-Saavedra D."/>
            <person name="Mourier T."/>
            <person name="Nagra H."/>
            <person name="Otto T.D."/>
            <person name="Rawlings N."/>
            <person name="Sanchez A."/>
            <person name="Sanders M."/>
            <person name="Subramaniam C."/>
            <person name="Tay Y."/>
            <person name="Dear P."/>
            <person name="Doerig C."/>
            <person name="Gruber A."/>
            <person name="Parkinson J."/>
            <person name="Shirley M."/>
            <person name="Wan K.L."/>
            <person name="Berriman M."/>
            <person name="Tomley F."/>
            <person name="Pain A."/>
        </authorList>
    </citation>
    <scope>NUCLEOTIDE SEQUENCE [LARGE SCALE GENOMIC DNA]</scope>
    <source>
        <strain evidence="2">Houghton</strain>
    </source>
</reference>
<dbReference type="Proteomes" id="UP000018201">
    <property type="component" value="Unassembled WGS sequence"/>
</dbReference>
<feature type="compositionally biased region" description="Polar residues" evidence="1">
    <location>
        <begin position="115"/>
        <end position="126"/>
    </location>
</feature>
<feature type="region of interest" description="Disordered" evidence="1">
    <location>
        <begin position="76"/>
        <end position="135"/>
    </location>
</feature>
<gene>
    <name evidence="2" type="ORF">EPH_0041010</name>
</gene>
<evidence type="ECO:0000313" key="3">
    <source>
        <dbReference type="Proteomes" id="UP000018201"/>
    </source>
</evidence>
<protein>
    <recommendedName>
        <fullName evidence="4">FHA domain-containing protein</fullName>
    </recommendedName>
</protein>
<dbReference type="Gene3D" id="2.60.200.20">
    <property type="match status" value="1"/>
</dbReference>
<dbReference type="SUPFAM" id="SSF49879">
    <property type="entry name" value="SMAD/FHA domain"/>
    <property type="match status" value="1"/>
</dbReference>
<feature type="compositionally biased region" description="Basic and acidic residues" evidence="1">
    <location>
        <begin position="90"/>
        <end position="102"/>
    </location>
</feature>
<dbReference type="InterPro" id="IPR008984">
    <property type="entry name" value="SMAD_FHA_dom_sf"/>
</dbReference>
<evidence type="ECO:0000313" key="2">
    <source>
        <dbReference type="EMBL" id="CDI82777.1"/>
    </source>
</evidence>
<organism evidence="2 3">
    <name type="scientific">Eimeria praecox</name>
    <dbReference type="NCBI Taxonomy" id="51316"/>
    <lineage>
        <taxon>Eukaryota</taxon>
        <taxon>Sar</taxon>
        <taxon>Alveolata</taxon>
        <taxon>Apicomplexa</taxon>
        <taxon>Conoidasida</taxon>
        <taxon>Coccidia</taxon>
        <taxon>Eucoccidiorida</taxon>
        <taxon>Eimeriorina</taxon>
        <taxon>Eimeriidae</taxon>
        <taxon>Eimeria</taxon>
    </lineage>
</organism>